<feature type="transmembrane region" description="Helical" evidence="1">
    <location>
        <begin position="361"/>
        <end position="381"/>
    </location>
</feature>
<feature type="transmembrane region" description="Helical" evidence="1">
    <location>
        <begin position="538"/>
        <end position="563"/>
    </location>
</feature>
<evidence type="ECO:0000259" key="2">
    <source>
        <dbReference type="Pfam" id="PF22085"/>
    </source>
</evidence>
<feature type="transmembrane region" description="Helical" evidence="1">
    <location>
        <begin position="718"/>
        <end position="739"/>
    </location>
</feature>
<keyword evidence="1" id="KW-1133">Transmembrane helix</keyword>
<dbReference type="PANTHER" id="PTHR10422">
    <property type="entry name" value="CYTOCHROME C OXIDASE SUBUNIT 1"/>
    <property type="match status" value="1"/>
</dbReference>
<feature type="transmembrane region" description="Helical" evidence="1">
    <location>
        <begin position="472"/>
        <end position="498"/>
    </location>
</feature>
<feature type="transmembrane region" description="Helical" evidence="1">
    <location>
        <begin position="406"/>
        <end position="427"/>
    </location>
</feature>
<proteinExistence type="predicted"/>
<reference evidence="4" key="1">
    <citation type="journal article" date="2022" name="Int. J. Syst. Evol. Microbiol.">
        <title>Anaeromyxobacter oryzae sp. nov., Anaeromyxobacter diazotrophicus sp. nov. and Anaeromyxobacter paludicola sp. nov., isolated from paddy soils.</title>
        <authorList>
            <person name="Itoh H."/>
            <person name="Xu Z."/>
            <person name="Mise K."/>
            <person name="Masuda Y."/>
            <person name="Ushijima N."/>
            <person name="Hayakawa C."/>
            <person name="Shiratori Y."/>
            <person name="Senoo K."/>
        </authorList>
    </citation>
    <scope>NUCLEOTIDE SEQUENCE [LARGE SCALE GENOMIC DNA]</scope>
    <source>
        <strain evidence="4">Red232</strain>
    </source>
</reference>
<dbReference type="InterPro" id="IPR036927">
    <property type="entry name" value="Cyt_c_oxase-like_su1_sf"/>
</dbReference>
<feature type="transmembrane region" description="Helical" evidence="1">
    <location>
        <begin position="584"/>
        <end position="603"/>
    </location>
</feature>
<dbReference type="PANTHER" id="PTHR10422:SF38">
    <property type="entry name" value="CYTOCHROME B SUBUNIT OF NITRIC OXIDE REDUCTASE"/>
    <property type="match status" value="1"/>
</dbReference>
<dbReference type="InterPro" id="IPR054309">
    <property type="entry name" value="NorB_cytochrome_c-like"/>
</dbReference>
<feature type="transmembrane region" description="Helical" evidence="1">
    <location>
        <begin position="439"/>
        <end position="460"/>
    </location>
</feature>
<dbReference type="InterPro" id="IPR000883">
    <property type="entry name" value="Cyt_C_Oxase_1"/>
</dbReference>
<protein>
    <submittedName>
        <fullName evidence="3">Nitric-oxide reductase large subunit</fullName>
    </submittedName>
</protein>
<feature type="transmembrane region" description="Helical" evidence="1">
    <location>
        <begin position="623"/>
        <end position="645"/>
    </location>
</feature>
<dbReference type="Pfam" id="PF22085">
    <property type="entry name" value="NorB_cytochrome_c-like"/>
    <property type="match status" value="1"/>
</dbReference>
<feature type="transmembrane region" description="Helical" evidence="1">
    <location>
        <begin position="278"/>
        <end position="297"/>
    </location>
</feature>
<dbReference type="EMBL" id="AP025591">
    <property type="protein sequence ID" value="BDG02634.1"/>
    <property type="molecule type" value="Genomic_DNA"/>
</dbReference>
<dbReference type="Proteomes" id="UP001162891">
    <property type="component" value="Chromosome"/>
</dbReference>
<feature type="transmembrane region" description="Helical" evidence="1">
    <location>
        <begin position="510"/>
        <end position="532"/>
    </location>
</feature>
<dbReference type="SUPFAM" id="SSF81442">
    <property type="entry name" value="Cytochrome c oxidase subunit I-like"/>
    <property type="match status" value="1"/>
</dbReference>
<evidence type="ECO:0000313" key="4">
    <source>
        <dbReference type="Proteomes" id="UP001162891"/>
    </source>
</evidence>
<feature type="transmembrane region" description="Helical" evidence="1">
    <location>
        <begin position="6"/>
        <end position="24"/>
    </location>
</feature>
<gene>
    <name evidence="3" type="ORF">AMOR_16300</name>
</gene>
<keyword evidence="1" id="KW-0472">Membrane</keyword>
<feature type="transmembrane region" description="Helical" evidence="1">
    <location>
        <begin position="222"/>
        <end position="243"/>
    </location>
</feature>
<dbReference type="RefSeq" id="WP_248360323.1">
    <property type="nucleotide sequence ID" value="NZ_AP025591.1"/>
</dbReference>
<feature type="transmembrane region" description="Helical" evidence="1">
    <location>
        <begin position="329"/>
        <end position="349"/>
    </location>
</feature>
<evidence type="ECO:0000313" key="3">
    <source>
        <dbReference type="EMBL" id="BDG02634.1"/>
    </source>
</evidence>
<organism evidence="3 4">
    <name type="scientific">Anaeromyxobacter oryzae</name>
    <dbReference type="NCBI Taxonomy" id="2918170"/>
    <lineage>
        <taxon>Bacteria</taxon>
        <taxon>Pseudomonadati</taxon>
        <taxon>Myxococcota</taxon>
        <taxon>Myxococcia</taxon>
        <taxon>Myxococcales</taxon>
        <taxon>Cystobacterineae</taxon>
        <taxon>Anaeromyxobacteraceae</taxon>
        <taxon>Anaeromyxobacter</taxon>
    </lineage>
</organism>
<keyword evidence="4" id="KW-1185">Reference proteome</keyword>
<sequence>MSYRVHWIALIAVIAASFVILGAMGPRIRSSAPPIPDRVVTGDGRVVTDGSAIHRGQNVWQSLGGQEVGTVWGHGAYVAPDWSADWLHREGAFMLDRWARADGAKGYAALSAERQAALRERLREDLHRNTWDPDRREVRVDAERAAAFDANAAHYAAVFRDGVDAYAIPPGALVDPAQARDLAAFFWWTSWAAVTDRPGEQVTYTQNWPHDPLVGNRPTGAAVVWSVVSFVLLLAGIGALVWYHGSRQEPETVAHELPARDPLFGFHPTPSQRATVKYFWTAAALLVVQIALGAVTAHYGVEGAGFYGFPLAKVLPYAVARTWHTQLGIFWIATTWLATGLYVGPAVSGAEPRLQKLGVDLLFLALLVIVVGSLAGEWLSVERRLSPAASWWFGHQGYEYVDLGRFWQIFLFVGLFLWLGLMLRALWPALRTPSTSRPLLGLFVLASVAIALFYGAGLMYGRQSNLAVVEYWRWWVVHLWVEGFFEVFATVVIAFLFVRLGLLHVEKATRATFFSTTVFLAGGIVGTFHHNYFAGTPAAVMALGATFSALEVVPLTLVGLEVWQNIRFARADTWVRAYRWPINFFVSVAFWNLVGAGLFGFFINPPIALYFMQGLNTTPVHGHTALFGVYGMLGIGLMLFCLRALRPGAAWRERPIAVAFWLINCGLALMVLLSLLPVGILQTWASVETGTWWARSAEFLKTPLMDTLRWLRVPGDTLFAAGALVLGWFVLGLATGWSLERRSHVDEGSTEVTPGVDVEAEGRA</sequence>
<keyword evidence="1" id="KW-0812">Transmembrane</keyword>
<accession>A0ABM7WT05</accession>
<evidence type="ECO:0000256" key="1">
    <source>
        <dbReference type="SAM" id="Phobius"/>
    </source>
</evidence>
<dbReference type="Pfam" id="PF00115">
    <property type="entry name" value="COX1"/>
    <property type="match status" value="1"/>
</dbReference>
<dbReference type="Gene3D" id="1.20.210.10">
    <property type="entry name" value="Cytochrome c oxidase-like, subunit I domain"/>
    <property type="match status" value="1"/>
</dbReference>
<feature type="transmembrane region" description="Helical" evidence="1">
    <location>
        <begin position="657"/>
        <end position="680"/>
    </location>
</feature>
<feature type="domain" description="Nitric oxide reductase subunit B cytochrome c-like" evidence="2">
    <location>
        <begin position="36"/>
        <end position="210"/>
    </location>
</feature>
<name>A0ABM7WT05_9BACT</name>